<dbReference type="CDD" id="cd06121">
    <property type="entry name" value="cupin_YML079wp"/>
    <property type="match status" value="1"/>
</dbReference>
<dbReference type="InterPro" id="IPR011051">
    <property type="entry name" value="RmlC_Cupin_sf"/>
</dbReference>
<reference evidence="2 3" key="1">
    <citation type="submission" date="2024-03" db="EMBL/GenBank/DDBJ databases">
        <title>Novel species of the genus Variovorax.</title>
        <authorList>
            <person name="Liu Q."/>
            <person name="Xin Y.-H."/>
        </authorList>
    </citation>
    <scope>NUCLEOTIDE SEQUENCE [LARGE SCALE GENOMIC DNA]</scope>
    <source>
        <strain evidence="2 3">KACC 18899</strain>
    </source>
</reference>
<sequence>MRTMRAQELIETLNLQPHPEGGWYREIYRSSAQVQPQDGRPSRDALTTIYFLLEAHQHSRWHRVQSDEVWIHLEGAPLALWTSDAALRTPPAHVRLGPVDVHGTRPQHTVPAGQWQAAQPIKSPAADDYTLVSCTVGPGFDFDDFAFMRPDGDEAALLRHHWPELAALI</sequence>
<dbReference type="InterPro" id="IPR009327">
    <property type="entry name" value="Cupin_DUF985"/>
</dbReference>
<dbReference type="InterPro" id="IPR039935">
    <property type="entry name" value="YML079W-like"/>
</dbReference>
<accession>A0ABU8VIU6</accession>
<name>A0ABU8VIU6_9BURK</name>
<feature type="domain" description="DUF985" evidence="1">
    <location>
        <begin position="7"/>
        <end position="148"/>
    </location>
</feature>
<proteinExistence type="predicted"/>
<gene>
    <name evidence="2" type="ORF">WKW77_21075</name>
</gene>
<protein>
    <submittedName>
        <fullName evidence="2">Cupin domain-containing protein</fullName>
    </submittedName>
</protein>
<dbReference type="EMBL" id="JBBKZU010000009">
    <property type="protein sequence ID" value="MEJ8813592.1"/>
    <property type="molecule type" value="Genomic_DNA"/>
</dbReference>
<dbReference type="InterPro" id="IPR014710">
    <property type="entry name" value="RmlC-like_jellyroll"/>
</dbReference>
<evidence type="ECO:0000313" key="3">
    <source>
        <dbReference type="Proteomes" id="UP001365846"/>
    </source>
</evidence>
<keyword evidence="3" id="KW-1185">Reference proteome</keyword>
<organism evidence="2 3">
    <name type="scientific">Variovorax ureilyticus</name>
    <dbReference type="NCBI Taxonomy" id="1836198"/>
    <lineage>
        <taxon>Bacteria</taxon>
        <taxon>Pseudomonadati</taxon>
        <taxon>Pseudomonadota</taxon>
        <taxon>Betaproteobacteria</taxon>
        <taxon>Burkholderiales</taxon>
        <taxon>Comamonadaceae</taxon>
        <taxon>Variovorax</taxon>
    </lineage>
</organism>
<dbReference type="Pfam" id="PF06172">
    <property type="entry name" value="Cupin_5"/>
    <property type="match status" value="1"/>
</dbReference>
<dbReference type="SUPFAM" id="SSF51182">
    <property type="entry name" value="RmlC-like cupins"/>
    <property type="match status" value="1"/>
</dbReference>
<dbReference type="Proteomes" id="UP001365846">
    <property type="component" value="Unassembled WGS sequence"/>
</dbReference>
<evidence type="ECO:0000259" key="1">
    <source>
        <dbReference type="Pfam" id="PF06172"/>
    </source>
</evidence>
<dbReference type="PANTHER" id="PTHR33387:SF3">
    <property type="entry name" value="DUF985 DOMAIN-CONTAINING PROTEIN"/>
    <property type="match status" value="1"/>
</dbReference>
<evidence type="ECO:0000313" key="2">
    <source>
        <dbReference type="EMBL" id="MEJ8813592.1"/>
    </source>
</evidence>
<dbReference type="PANTHER" id="PTHR33387">
    <property type="entry name" value="RMLC-LIKE JELLY ROLL FOLD PROTEIN"/>
    <property type="match status" value="1"/>
</dbReference>
<comment type="caution">
    <text evidence="2">The sequence shown here is derived from an EMBL/GenBank/DDBJ whole genome shotgun (WGS) entry which is preliminary data.</text>
</comment>
<dbReference type="Gene3D" id="2.60.120.10">
    <property type="entry name" value="Jelly Rolls"/>
    <property type="match status" value="1"/>
</dbReference>